<protein>
    <submittedName>
        <fullName evidence="2">Prolyl oligopeptidase family serine peptidase</fullName>
    </submittedName>
</protein>
<dbReference type="EMBL" id="CP086654">
    <property type="protein sequence ID" value="UEX90893.1"/>
    <property type="molecule type" value="Genomic_DNA"/>
</dbReference>
<dbReference type="InterPro" id="IPR029058">
    <property type="entry name" value="AB_hydrolase_fold"/>
</dbReference>
<organism evidence="2 3">
    <name type="scientific">Staphylococcus ratti</name>
    <dbReference type="NCBI Taxonomy" id="2892440"/>
    <lineage>
        <taxon>Bacteria</taxon>
        <taxon>Bacillati</taxon>
        <taxon>Bacillota</taxon>
        <taxon>Bacilli</taxon>
        <taxon>Bacillales</taxon>
        <taxon>Staphylococcaceae</taxon>
        <taxon>Staphylococcus</taxon>
    </lineage>
</organism>
<evidence type="ECO:0000313" key="3">
    <source>
        <dbReference type="Proteomes" id="UP001197626"/>
    </source>
</evidence>
<feature type="domain" description="Peptidase S9 prolyl oligopeptidase catalytic" evidence="1">
    <location>
        <begin position="65"/>
        <end position="251"/>
    </location>
</feature>
<accession>A0ABY3PF14</accession>
<dbReference type="Gene3D" id="3.40.50.1820">
    <property type="entry name" value="alpha/beta hydrolase"/>
    <property type="match status" value="1"/>
</dbReference>
<gene>
    <name evidence="2" type="ORF">LN051_04560</name>
</gene>
<name>A0ABY3PF14_9STAP</name>
<reference evidence="2 3" key="1">
    <citation type="journal article" date="2022" name="Pathogens">
        <title>Staphylococcus ratti sp. nov. Isolated from a Lab Rat.</title>
        <authorList>
            <person name="Kovarovic V."/>
            <person name="Sedlacek I."/>
            <person name="Petras P."/>
            <person name="Kralova S."/>
            <person name="Maslanova I."/>
            <person name="Svec P."/>
            <person name="Neumann-Schaal M."/>
            <person name="Botka T."/>
            <person name="Gelbicova T."/>
            <person name="Stankova E."/>
            <person name="Doskar J."/>
            <person name="Pantucek R."/>
        </authorList>
    </citation>
    <scope>NUCLEOTIDE SEQUENCE [LARGE SCALE GENOMIC DNA]</scope>
    <source>
        <strain evidence="2 3">CCM 9025</strain>
    </source>
</reference>
<dbReference type="Proteomes" id="UP001197626">
    <property type="component" value="Chromosome"/>
</dbReference>
<keyword evidence="3" id="KW-1185">Reference proteome</keyword>
<sequence>MDFIKRKLMPADLQTHRVEEVTYKADQFNVKGLCLTPFLPVKRIVVYLRGGKGQVGRVRLARMLQFLNKNTLVFAPYYRGNNGSEGQDDFAGDDLNDVTSAMRILTARYPQAFIHFVGFSRGGIQGLLTFQKVNVDSYIIWGGVSDLRLMYEERVDLRNILRRMVGHPKKAKEAYRQRDALAHIQSDAPPILIVHGGKDKQVGIHQAYVLETHLKEVGATYKTFYQMQEGHVPRPQAMKDVLKIIQSWMANVEAYKNNEKKL</sequence>
<dbReference type="RefSeq" id="WP_229293373.1">
    <property type="nucleotide sequence ID" value="NZ_CP086654.1"/>
</dbReference>
<dbReference type="InterPro" id="IPR001375">
    <property type="entry name" value="Peptidase_S9_cat"/>
</dbReference>
<dbReference type="SUPFAM" id="SSF53474">
    <property type="entry name" value="alpha/beta-Hydrolases"/>
    <property type="match status" value="1"/>
</dbReference>
<evidence type="ECO:0000313" key="2">
    <source>
        <dbReference type="EMBL" id="UEX90893.1"/>
    </source>
</evidence>
<proteinExistence type="predicted"/>
<evidence type="ECO:0000259" key="1">
    <source>
        <dbReference type="Pfam" id="PF00326"/>
    </source>
</evidence>
<dbReference type="Pfam" id="PF00326">
    <property type="entry name" value="Peptidase_S9"/>
    <property type="match status" value="1"/>
</dbReference>